<proteinExistence type="predicted"/>
<comment type="caution">
    <text evidence="1">The sequence shown here is derived from an EMBL/GenBank/DDBJ whole genome shotgun (WGS) entry which is preliminary data.</text>
</comment>
<organism evidence="1 2">
    <name type="scientific">Flemingia macrophylla</name>
    <dbReference type="NCBI Taxonomy" id="520843"/>
    <lineage>
        <taxon>Eukaryota</taxon>
        <taxon>Viridiplantae</taxon>
        <taxon>Streptophyta</taxon>
        <taxon>Embryophyta</taxon>
        <taxon>Tracheophyta</taxon>
        <taxon>Spermatophyta</taxon>
        <taxon>Magnoliopsida</taxon>
        <taxon>eudicotyledons</taxon>
        <taxon>Gunneridae</taxon>
        <taxon>Pentapetalae</taxon>
        <taxon>rosids</taxon>
        <taxon>fabids</taxon>
        <taxon>Fabales</taxon>
        <taxon>Fabaceae</taxon>
        <taxon>Papilionoideae</taxon>
        <taxon>50 kb inversion clade</taxon>
        <taxon>NPAAA clade</taxon>
        <taxon>indigoferoid/millettioid clade</taxon>
        <taxon>Phaseoleae</taxon>
        <taxon>Flemingia</taxon>
    </lineage>
</organism>
<dbReference type="Proteomes" id="UP001603857">
    <property type="component" value="Unassembled WGS sequence"/>
</dbReference>
<gene>
    <name evidence="1" type="ORF">Fmac_022442</name>
</gene>
<dbReference type="AlphaFoldDB" id="A0ABD1M1H6"/>
<dbReference type="EMBL" id="JBGMDY010000007">
    <property type="protein sequence ID" value="KAL2329015.1"/>
    <property type="molecule type" value="Genomic_DNA"/>
</dbReference>
<keyword evidence="2" id="KW-1185">Reference proteome</keyword>
<evidence type="ECO:0000313" key="2">
    <source>
        <dbReference type="Proteomes" id="UP001603857"/>
    </source>
</evidence>
<accession>A0ABD1M1H6</accession>
<name>A0ABD1M1H6_9FABA</name>
<evidence type="ECO:0000313" key="1">
    <source>
        <dbReference type="EMBL" id="KAL2329015.1"/>
    </source>
</evidence>
<reference evidence="1 2" key="1">
    <citation type="submission" date="2024-08" db="EMBL/GenBank/DDBJ databases">
        <title>Insights into the chromosomal genome structure of Flemingia macrophylla.</title>
        <authorList>
            <person name="Ding Y."/>
            <person name="Zhao Y."/>
            <person name="Bi W."/>
            <person name="Wu M."/>
            <person name="Zhao G."/>
            <person name="Gong Y."/>
            <person name="Li W."/>
            <person name="Zhang P."/>
        </authorList>
    </citation>
    <scope>NUCLEOTIDE SEQUENCE [LARGE SCALE GENOMIC DNA]</scope>
    <source>
        <strain evidence="1">DYQJB</strain>
        <tissue evidence="1">Leaf</tissue>
    </source>
</reference>
<protein>
    <submittedName>
        <fullName evidence="1">Uncharacterized protein</fullName>
    </submittedName>
</protein>
<sequence>MHVTTCMQQKIHIITKSNKKVVIFSCMHISKSIKNIKLNKVNCILFQFPLSKQT</sequence>